<dbReference type="Pfam" id="PF10502">
    <property type="entry name" value="Peptidase_S26"/>
    <property type="match status" value="1"/>
</dbReference>
<comment type="subcellular location">
    <subcellularLocation>
        <location evidence="1">Cell membrane</location>
        <topology evidence="1">Single-pass type II membrane protein</topology>
    </subcellularLocation>
    <subcellularLocation>
        <location evidence="3">Membrane</location>
        <topology evidence="3">Single-pass type II membrane protein</topology>
    </subcellularLocation>
</comment>
<comment type="catalytic activity">
    <reaction evidence="3">
        <text>Cleavage of hydrophobic, N-terminal signal or leader sequences from secreted and periplasmic proteins.</text>
        <dbReference type="EC" id="3.4.21.89"/>
    </reaction>
</comment>
<proteinExistence type="inferred from homology"/>
<evidence type="ECO:0000256" key="3">
    <source>
        <dbReference type="RuleBase" id="RU362042"/>
    </source>
</evidence>
<dbReference type="NCBIfam" id="TIGR02227">
    <property type="entry name" value="sigpep_I_bact"/>
    <property type="match status" value="1"/>
</dbReference>
<dbReference type="InterPro" id="IPR019533">
    <property type="entry name" value="Peptidase_S26"/>
</dbReference>
<gene>
    <name evidence="5" type="ORF">SAMN05421767_12116</name>
</gene>
<protein>
    <recommendedName>
        <fullName evidence="3">Signal peptidase I</fullName>
        <ecNumber evidence="3">3.4.21.89</ecNumber>
    </recommendedName>
</protein>
<dbReference type="GO" id="GO:0004252">
    <property type="term" value="F:serine-type endopeptidase activity"/>
    <property type="evidence" value="ECO:0007669"/>
    <property type="project" value="InterPro"/>
</dbReference>
<dbReference type="Proteomes" id="UP000198556">
    <property type="component" value="Unassembled WGS sequence"/>
</dbReference>
<dbReference type="OrthoDB" id="9802919at2"/>
<keyword evidence="3" id="KW-1133">Transmembrane helix</keyword>
<dbReference type="GO" id="GO:0006465">
    <property type="term" value="P:signal peptide processing"/>
    <property type="evidence" value="ECO:0007669"/>
    <property type="project" value="InterPro"/>
</dbReference>
<dbReference type="RefSeq" id="WP_089746761.1">
    <property type="nucleotide sequence ID" value="NZ_FOGF01000021.1"/>
</dbReference>
<dbReference type="PANTHER" id="PTHR43390:SF1">
    <property type="entry name" value="CHLOROPLAST PROCESSING PEPTIDASE"/>
    <property type="match status" value="1"/>
</dbReference>
<comment type="similarity">
    <text evidence="2 3">Belongs to the peptidase S26 family.</text>
</comment>
<accession>A0A1H9LRU8</accession>
<dbReference type="STRING" id="137733.SAMN05421767_12116"/>
<dbReference type="CDD" id="cd06530">
    <property type="entry name" value="S26_SPase_I"/>
    <property type="match status" value="1"/>
</dbReference>
<dbReference type="InterPro" id="IPR000223">
    <property type="entry name" value="Pept_S26A_signal_pept_1"/>
</dbReference>
<evidence type="ECO:0000313" key="6">
    <source>
        <dbReference type="Proteomes" id="UP000198556"/>
    </source>
</evidence>
<dbReference type="PRINTS" id="PR00727">
    <property type="entry name" value="LEADERPTASE"/>
</dbReference>
<evidence type="ECO:0000313" key="5">
    <source>
        <dbReference type="EMBL" id="SER14156.1"/>
    </source>
</evidence>
<dbReference type="GO" id="GO:0005886">
    <property type="term" value="C:plasma membrane"/>
    <property type="evidence" value="ECO:0007669"/>
    <property type="project" value="UniProtKB-SubCell"/>
</dbReference>
<dbReference type="GO" id="GO:0009003">
    <property type="term" value="F:signal peptidase activity"/>
    <property type="evidence" value="ECO:0007669"/>
    <property type="project" value="UniProtKB-EC"/>
</dbReference>
<dbReference type="SUPFAM" id="SSF51306">
    <property type="entry name" value="LexA/Signal peptidase"/>
    <property type="match status" value="1"/>
</dbReference>
<dbReference type="AlphaFoldDB" id="A0A1H9LRU8"/>
<dbReference type="Gene3D" id="2.10.109.10">
    <property type="entry name" value="Umud Fragment, subunit A"/>
    <property type="match status" value="1"/>
</dbReference>
<feature type="domain" description="Peptidase S26" evidence="4">
    <location>
        <begin position="13"/>
        <end position="154"/>
    </location>
</feature>
<sequence>MKRELIFLGIKISAIVFVLVLVFTFVFGIARCSDNMMSPACKDGDIIFFYRLRKNYEENELVIVNKDDKVQIRRIIGRPGDIIEITDAGLIINGYQQQELEIFKQTQPYLDGIKFPLELKNDEYFVLADNREGAKDSRIYGPIKEQEVKGSAMILIRRRGL</sequence>
<evidence type="ECO:0000259" key="4">
    <source>
        <dbReference type="Pfam" id="PF10502"/>
    </source>
</evidence>
<dbReference type="InterPro" id="IPR036286">
    <property type="entry name" value="LexA/Signal_pep-like_sf"/>
</dbReference>
<dbReference type="EMBL" id="FOGF01000021">
    <property type="protein sequence ID" value="SER14156.1"/>
    <property type="molecule type" value="Genomic_DNA"/>
</dbReference>
<keyword evidence="3" id="KW-0378">Hydrolase</keyword>
<keyword evidence="3" id="KW-0472">Membrane</keyword>
<dbReference type="EC" id="3.4.21.89" evidence="3"/>
<evidence type="ECO:0000256" key="2">
    <source>
        <dbReference type="ARBA" id="ARBA00009370"/>
    </source>
</evidence>
<keyword evidence="6" id="KW-1185">Reference proteome</keyword>
<keyword evidence="3" id="KW-0812">Transmembrane</keyword>
<organism evidence="5 6">
    <name type="scientific">Granulicatella balaenopterae</name>
    <dbReference type="NCBI Taxonomy" id="137733"/>
    <lineage>
        <taxon>Bacteria</taxon>
        <taxon>Bacillati</taxon>
        <taxon>Bacillota</taxon>
        <taxon>Bacilli</taxon>
        <taxon>Lactobacillales</taxon>
        <taxon>Carnobacteriaceae</taxon>
        <taxon>Granulicatella</taxon>
    </lineage>
</organism>
<dbReference type="PANTHER" id="PTHR43390">
    <property type="entry name" value="SIGNAL PEPTIDASE I"/>
    <property type="match status" value="1"/>
</dbReference>
<feature type="transmembrane region" description="Helical" evidence="3">
    <location>
        <begin position="6"/>
        <end position="30"/>
    </location>
</feature>
<keyword evidence="3" id="KW-0645">Protease</keyword>
<evidence type="ECO:0000256" key="1">
    <source>
        <dbReference type="ARBA" id="ARBA00004401"/>
    </source>
</evidence>
<reference evidence="5 6" key="1">
    <citation type="submission" date="2016-10" db="EMBL/GenBank/DDBJ databases">
        <authorList>
            <person name="de Groot N.N."/>
        </authorList>
    </citation>
    <scope>NUCLEOTIDE SEQUENCE [LARGE SCALE GENOMIC DNA]</scope>
    <source>
        <strain evidence="5 6">DSM 15827</strain>
    </source>
</reference>
<name>A0A1H9LRU8_9LACT</name>